<dbReference type="PRINTS" id="PR01407">
    <property type="entry name" value="BUTYPHLNCDUF"/>
</dbReference>
<dbReference type="PROSITE" id="PS50188">
    <property type="entry name" value="B302_SPRY"/>
    <property type="match status" value="1"/>
</dbReference>
<organism evidence="10 11">
    <name type="scientific">Clupea harengus</name>
    <name type="common">Atlantic herring</name>
    <dbReference type="NCBI Taxonomy" id="7950"/>
    <lineage>
        <taxon>Eukaryota</taxon>
        <taxon>Metazoa</taxon>
        <taxon>Chordata</taxon>
        <taxon>Craniata</taxon>
        <taxon>Vertebrata</taxon>
        <taxon>Euteleostomi</taxon>
        <taxon>Actinopterygii</taxon>
        <taxon>Neopterygii</taxon>
        <taxon>Teleostei</taxon>
        <taxon>Clupei</taxon>
        <taxon>Clupeiformes</taxon>
        <taxon>Clupeoidei</taxon>
        <taxon>Clupeidae</taxon>
        <taxon>Clupea</taxon>
    </lineage>
</organism>
<evidence type="ECO:0000256" key="2">
    <source>
        <dbReference type="ARBA" id="ARBA00022490"/>
    </source>
</evidence>
<dbReference type="Pfam" id="PF13765">
    <property type="entry name" value="PRY"/>
    <property type="match status" value="1"/>
</dbReference>
<dbReference type="InterPro" id="IPR003879">
    <property type="entry name" value="Butyrophylin_SPRY"/>
</dbReference>
<dbReference type="InterPro" id="IPR003877">
    <property type="entry name" value="SPRY_dom"/>
</dbReference>
<dbReference type="GO" id="GO:0005737">
    <property type="term" value="C:cytoplasm"/>
    <property type="evidence" value="ECO:0007669"/>
    <property type="project" value="UniProtKB-SubCell"/>
</dbReference>
<dbReference type="Pfam" id="PF13516">
    <property type="entry name" value="LRR_6"/>
    <property type="match status" value="4"/>
</dbReference>
<evidence type="ECO:0000256" key="3">
    <source>
        <dbReference type="ARBA" id="ARBA00022614"/>
    </source>
</evidence>
<dbReference type="Pfam" id="PF17779">
    <property type="entry name" value="WHD_NOD2"/>
    <property type="match status" value="1"/>
</dbReference>
<dbReference type="Proteomes" id="UP000515152">
    <property type="component" value="Chromosome 24"/>
</dbReference>
<dbReference type="InterPro" id="IPR004020">
    <property type="entry name" value="DAPIN"/>
</dbReference>
<dbReference type="InterPro" id="IPR043136">
    <property type="entry name" value="B30.2/SPRY_sf"/>
</dbReference>
<keyword evidence="10" id="KW-1185">Reference proteome</keyword>
<keyword evidence="4" id="KW-0677">Repeat</keyword>
<dbReference type="PANTHER" id="PTHR24106">
    <property type="entry name" value="NACHT, LRR AND CARD DOMAINS-CONTAINING"/>
    <property type="match status" value="1"/>
</dbReference>
<evidence type="ECO:0000259" key="9">
    <source>
        <dbReference type="PROSITE" id="PS50837"/>
    </source>
</evidence>
<dbReference type="SMART" id="SM00589">
    <property type="entry name" value="PRY"/>
    <property type="match status" value="1"/>
</dbReference>
<dbReference type="Gene3D" id="3.40.50.300">
    <property type="entry name" value="P-loop containing nucleotide triphosphate hydrolases"/>
    <property type="match status" value="1"/>
</dbReference>
<feature type="domain" description="B30.2/SPRY" evidence="8">
    <location>
        <begin position="953"/>
        <end position="1146"/>
    </location>
</feature>
<dbReference type="OrthoDB" id="120976at2759"/>
<evidence type="ECO:0000256" key="6">
    <source>
        <dbReference type="ARBA" id="ARBA00022840"/>
    </source>
</evidence>
<dbReference type="InterPro" id="IPR006574">
    <property type="entry name" value="PRY"/>
</dbReference>
<dbReference type="InterPro" id="IPR001870">
    <property type="entry name" value="B30.2/SPRY"/>
</dbReference>
<dbReference type="Gene3D" id="1.10.533.10">
    <property type="entry name" value="Death Domain, Fas"/>
    <property type="match status" value="1"/>
</dbReference>
<dbReference type="Pfam" id="PF00622">
    <property type="entry name" value="SPRY"/>
    <property type="match status" value="1"/>
</dbReference>
<dbReference type="FunFam" id="2.60.120.920:FF:000037">
    <property type="entry name" value="Si:dkey-191j3.2"/>
    <property type="match status" value="1"/>
</dbReference>
<dbReference type="PROSITE" id="PS50837">
    <property type="entry name" value="NACHT"/>
    <property type="match status" value="1"/>
</dbReference>
<accession>A0A6P8F1P3</accession>
<sequence>MGPGQIASGKLEKADTDDTVDLMVQVYSTGAGDAMLTILKKMNNNQLAMDLERYLEELGGQQCSPGLAGVGGGVNVNATAHSEGMVNASAVTGCTIRGPVTFNFGQSPMPQQEGDLGRVDGGVQLDIPADSGGPKQGGDDNAAEEVKKKKASLKQKLQEQLRQRFPVIHQESGDSRVEDMYIDLNIVEGFPSGTHEVVTINTRQIGRGPSSEDKQVTLDKMLTDKFTNVLTLGIAGVGKTVAVQKFVMDWAEKKANQDMDFVFVLLFRELNLRKEKCYSLFDLLELFYPDLKDLKNFPQFSGCKILFVFDGLDESTLNFKVDLEECISVPEEKSSLNILITSLIKRRLLSSARIWVTTRPAAASLIPRECFNLVTEVRGFNDSQKNEFFKKNIKDAEKANRVIEHVDNNRSLQIMCHIPVFCHIIASVQDEVLEEDSAKTLTELYTLYNVSQIKRMNDRFPDKKMNAKEKGQLLVKLGKLAFKHLEKGTLIFYKKDLKGCQIDVKCGALESGVCTQIFKMESAATGESIFSFVHLSVQEFLAALYVLHKGVHWANPFLKTWRERFNWLFTHSRFDLYRFALEKALQSQNGQFDLFVRFLIGLAPMLEPEIRSPLKVVLPQLAIREVCIAKTVQYIKDKIREDISPERTVNLFHCLNELGDNSLVEEINRYRNSADEAKNLTPAQCSALAYLLLMSSKDLDEFDLKKYLKSEEGLNRMLPVVKVSARVWLNQCRLSKASCQTMASVLQGRPSLLRELDMSDNYLQDEGMDRLCVGLRDPQCKMKTLRLNRCDLSKASCEMIAFTLQRTSSHLKELAISGNKLQDEGVELLCVGLRDPHCKMETLRLDDCGLSKASCKMMASVLQGTSSDLTELDMSDNDLQDEGMELLCVGLRDPQCKMKTLRLSRCLITHKGCSLLASALKSNPSYLKQLDLSYNHPGDSGVRELTDCKLGSFKYDHGGECRSKPTRKYGCEVTLDPDTAHRSLSLSDGNRKVTRVRKDQPCPDHPERFDYSDQVMCREGLSGRCYWEAEWSGSEVHIAVAYKSIKRKGMSADCGFGRNDKSWRLECCGNSYSAGHNNNKSAIRTPSSRSSRVGVYLDWQAGTLSFFSVSSDTLTLLHTFQSTFTEPLYPGFYVNLDSSVSLCQIT</sequence>
<gene>
    <name evidence="11" type="primary">LOC105893758</name>
</gene>
<reference evidence="11" key="1">
    <citation type="submission" date="2025-08" db="UniProtKB">
        <authorList>
            <consortium name="RefSeq"/>
        </authorList>
    </citation>
    <scope>IDENTIFICATION</scope>
</reference>
<dbReference type="SUPFAM" id="SSF52047">
    <property type="entry name" value="RNI-like"/>
    <property type="match status" value="1"/>
</dbReference>
<dbReference type="SUPFAM" id="SSF49899">
    <property type="entry name" value="Concanavalin A-like lectins/glucanases"/>
    <property type="match status" value="1"/>
</dbReference>
<dbReference type="InterPro" id="IPR013320">
    <property type="entry name" value="ConA-like_dom_sf"/>
</dbReference>
<evidence type="ECO:0000256" key="7">
    <source>
        <dbReference type="SAM" id="MobiDB-lite"/>
    </source>
</evidence>
<dbReference type="RefSeq" id="XP_031417945.1">
    <property type="nucleotide sequence ID" value="XM_031562085.1"/>
</dbReference>
<dbReference type="Pfam" id="PF17776">
    <property type="entry name" value="NLRC4_HD2"/>
    <property type="match status" value="1"/>
</dbReference>
<name>A0A6P8F1P3_CLUHA</name>
<dbReference type="InterPro" id="IPR001611">
    <property type="entry name" value="Leu-rich_rpt"/>
</dbReference>
<dbReference type="GeneID" id="105893758"/>
<dbReference type="InterPro" id="IPR041075">
    <property type="entry name" value="NOD1/2_WH"/>
</dbReference>
<dbReference type="InterPro" id="IPR051261">
    <property type="entry name" value="NLR"/>
</dbReference>
<dbReference type="Gene3D" id="2.60.120.920">
    <property type="match status" value="1"/>
</dbReference>
<evidence type="ECO:0000256" key="5">
    <source>
        <dbReference type="ARBA" id="ARBA00022741"/>
    </source>
</evidence>
<dbReference type="InterPro" id="IPR041267">
    <property type="entry name" value="NLRP_HD2"/>
</dbReference>
<evidence type="ECO:0000313" key="10">
    <source>
        <dbReference type="Proteomes" id="UP000515152"/>
    </source>
</evidence>
<dbReference type="SUPFAM" id="SSF47986">
    <property type="entry name" value="DEATH domain"/>
    <property type="match status" value="1"/>
</dbReference>
<evidence type="ECO:0000256" key="4">
    <source>
        <dbReference type="ARBA" id="ARBA00022737"/>
    </source>
</evidence>
<dbReference type="AlphaFoldDB" id="A0A6P8F1P3"/>
<keyword evidence="6" id="KW-0067">ATP-binding</keyword>
<dbReference type="InterPro" id="IPR011029">
    <property type="entry name" value="DEATH-like_dom_sf"/>
</dbReference>
<feature type="domain" description="NACHT" evidence="9">
    <location>
        <begin position="227"/>
        <end position="362"/>
    </location>
</feature>
<keyword evidence="5" id="KW-0547">Nucleotide-binding</keyword>
<dbReference type="Pfam" id="PF02758">
    <property type="entry name" value="PYRIN"/>
    <property type="match status" value="1"/>
</dbReference>
<dbReference type="GO" id="GO:0005524">
    <property type="term" value="F:ATP binding"/>
    <property type="evidence" value="ECO:0007669"/>
    <property type="project" value="UniProtKB-KW"/>
</dbReference>
<keyword evidence="2" id="KW-0963">Cytoplasm</keyword>
<dbReference type="SUPFAM" id="SSF52540">
    <property type="entry name" value="P-loop containing nucleoside triphosphate hydrolases"/>
    <property type="match status" value="1"/>
</dbReference>
<dbReference type="CDD" id="cd16040">
    <property type="entry name" value="SPRY_PRY_SNTX"/>
    <property type="match status" value="1"/>
</dbReference>
<feature type="region of interest" description="Disordered" evidence="7">
    <location>
        <begin position="123"/>
        <end position="144"/>
    </location>
</feature>
<comment type="subcellular location">
    <subcellularLocation>
        <location evidence="1">Cytoplasm</location>
    </subcellularLocation>
</comment>
<dbReference type="SMART" id="SM00449">
    <property type="entry name" value="SPRY"/>
    <property type="match status" value="1"/>
</dbReference>
<dbReference type="InterPro" id="IPR007111">
    <property type="entry name" value="NACHT_NTPase"/>
</dbReference>
<evidence type="ECO:0000256" key="1">
    <source>
        <dbReference type="ARBA" id="ARBA00004496"/>
    </source>
</evidence>
<dbReference type="InterPro" id="IPR027417">
    <property type="entry name" value="P-loop_NTPase"/>
</dbReference>
<proteinExistence type="predicted"/>
<dbReference type="Pfam" id="PF05729">
    <property type="entry name" value="NACHT"/>
    <property type="match status" value="1"/>
</dbReference>
<evidence type="ECO:0000259" key="8">
    <source>
        <dbReference type="PROSITE" id="PS50188"/>
    </source>
</evidence>
<dbReference type="KEGG" id="char:105893758"/>
<evidence type="ECO:0000313" key="11">
    <source>
        <dbReference type="RefSeq" id="XP_031417945.1"/>
    </source>
</evidence>
<dbReference type="InterPro" id="IPR032675">
    <property type="entry name" value="LRR_dom_sf"/>
</dbReference>
<keyword evidence="3" id="KW-0433">Leucine-rich repeat</keyword>
<dbReference type="SMART" id="SM00368">
    <property type="entry name" value="LRR_RI"/>
    <property type="match status" value="7"/>
</dbReference>
<dbReference type="Gene3D" id="3.80.10.10">
    <property type="entry name" value="Ribonuclease Inhibitor"/>
    <property type="match status" value="2"/>
</dbReference>
<protein>
    <submittedName>
        <fullName evidence="11">NACHT, LRR and PYD domains-containing protein 12-like</fullName>
    </submittedName>
</protein>